<dbReference type="SUPFAM" id="SSF81321">
    <property type="entry name" value="Family A G protein-coupled receptor-like"/>
    <property type="match status" value="1"/>
</dbReference>
<dbReference type="FunFam" id="1.20.1070.10:FF:000006">
    <property type="entry name" value="Olfactory receptor"/>
    <property type="match status" value="1"/>
</dbReference>
<dbReference type="STRING" id="391180.A0A2Y9KWA8"/>
<gene>
    <name evidence="12" type="primary">LOC111159286</name>
</gene>
<feature type="transmembrane region" description="Helical" evidence="9">
    <location>
        <begin position="165"/>
        <end position="187"/>
    </location>
</feature>
<dbReference type="Proteomes" id="UP000248482">
    <property type="component" value="Unplaced"/>
</dbReference>
<evidence type="ECO:0000256" key="8">
    <source>
        <dbReference type="ARBA" id="ARBA00023224"/>
    </source>
</evidence>
<evidence type="ECO:0000313" key="12">
    <source>
        <dbReference type="RefSeq" id="XP_022377408.1"/>
    </source>
</evidence>
<evidence type="ECO:0000313" key="11">
    <source>
        <dbReference type="Proteomes" id="UP000248482"/>
    </source>
</evidence>
<evidence type="ECO:0000256" key="7">
    <source>
        <dbReference type="ARBA" id="ARBA00023136"/>
    </source>
</evidence>
<keyword evidence="8" id="KW-0807">Transducer</keyword>
<reference evidence="12" key="1">
    <citation type="submission" date="2025-08" db="UniProtKB">
        <authorList>
            <consortium name="RefSeq"/>
        </authorList>
    </citation>
    <scope>IDENTIFICATION</scope>
    <source>
        <tissue evidence="12">Blood</tissue>
    </source>
</reference>
<dbReference type="PROSITE" id="PS50262">
    <property type="entry name" value="G_PROTEIN_RECEP_F1_2"/>
    <property type="match status" value="1"/>
</dbReference>
<dbReference type="KEGG" id="elk:111159286"/>
<protein>
    <submittedName>
        <fullName evidence="12">Olfactory receptor 52N4-like</fullName>
    </submittedName>
</protein>
<feature type="transmembrane region" description="Helical" evidence="9">
    <location>
        <begin position="221"/>
        <end position="250"/>
    </location>
</feature>
<dbReference type="GO" id="GO:0007186">
    <property type="term" value="P:G protein-coupled receptor signaling pathway"/>
    <property type="evidence" value="ECO:0007669"/>
    <property type="project" value="InterPro"/>
</dbReference>
<accession>A0A2Y9KWA8</accession>
<feature type="transmembrane region" description="Helical" evidence="9">
    <location>
        <begin position="85"/>
        <end position="112"/>
    </location>
</feature>
<comment type="subcellular location">
    <subcellularLocation>
        <location evidence="2">Membrane</location>
        <topology evidence="2">Multi-pass membrane protein</topology>
    </subcellularLocation>
</comment>
<dbReference type="GO" id="GO:0004984">
    <property type="term" value="F:olfactory receptor activity"/>
    <property type="evidence" value="ECO:0007669"/>
    <property type="project" value="InterPro"/>
</dbReference>
<feature type="domain" description="G-protein coupled receptors family 1 profile" evidence="10">
    <location>
        <begin position="66"/>
        <end position="318"/>
    </location>
</feature>
<dbReference type="PANTHER" id="PTHR26450:SF194">
    <property type="entry name" value="OLFACTORY RECEPTOR 52N4"/>
    <property type="match status" value="1"/>
</dbReference>
<dbReference type="AlphaFoldDB" id="A0A2Y9KWA8"/>
<keyword evidence="4 9" id="KW-0812">Transmembrane</keyword>
<evidence type="ECO:0000256" key="3">
    <source>
        <dbReference type="ARBA" id="ARBA00022606"/>
    </source>
</evidence>
<keyword evidence="3" id="KW-0716">Sensory transduction</keyword>
<sequence length="344" mass="38348">MTASCLQQKPSENFEREKVSSILICGLNSSNWTPASFILSGVPGLEDIHMWISFPFCSMYVVTMVGNCGLLYLIRYEDSLHRPMYYFLAMLSLTDIAMCSSTIPKALCIFWFHLKEISFGECLVQMFFIHTFTGMDSGVLMLMALDLYVAICYPLRYSTILINPVIAKVGLATFLRAVLLIIPFTVLTKNLPYCRGNIIPHTYCDHMSVAKLSCGNVKVNAIYGLTVALLIGAFDILCITISYTMILQAVLSLSSADARQKAFSTCTAHICTVVFSYSLAFFSFFSHRFGGHTIPPSCHIIVANIYLLLPPTMNPIVYGVKTKQIRHCVIRILSDSKDIKPQGV</sequence>
<dbReference type="Gene3D" id="1.20.1070.10">
    <property type="entry name" value="Rhodopsin 7-helix transmembrane proteins"/>
    <property type="match status" value="1"/>
</dbReference>
<dbReference type="PRINTS" id="PR00245">
    <property type="entry name" value="OLFACTORYR"/>
</dbReference>
<dbReference type="InterPro" id="IPR017452">
    <property type="entry name" value="GPCR_Rhodpsn_7TM"/>
</dbReference>
<dbReference type="PANTHER" id="PTHR26450">
    <property type="entry name" value="OLFACTORY RECEPTOR 56B1-RELATED"/>
    <property type="match status" value="1"/>
</dbReference>
<dbReference type="OrthoDB" id="5969463at2759"/>
<feature type="transmembrane region" description="Helical" evidence="9">
    <location>
        <begin position="262"/>
        <end position="285"/>
    </location>
</feature>
<organism evidence="11 12">
    <name type="scientific">Enhydra lutris kenyoni</name>
    <name type="common">northern sea otter</name>
    <dbReference type="NCBI Taxonomy" id="391180"/>
    <lineage>
        <taxon>Eukaryota</taxon>
        <taxon>Metazoa</taxon>
        <taxon>Chordata</taxon>
        <taxon>Craniata</taxon>
        <taxon>Vertebrata</taxon>
        <taxon>Euteleostomi</taxon>
        <taxon>Mammalia</taxon>
        <taxon>Eutheria</taxon>
        <taxon>Laurasiatheria</taxon>
        <taxon>Carnivora</taxon>
        <taxon>Caniformia</taxon>
        <taxon>Musteloidea</taxon>
        <taxon>Mustelidae</taxon>
        <taxon>Lutrinae</taxon>
        <taxon>Enhydra</taxon>
    </lineage>
</organism>
<dbReference type="InterPro" id="IPR050402">
    <property type="entry name" value="OR51/52/56-like"/>
</dbReference>
<dbReference type="RefSeq" id="XP_022377408.1">
    <property type="nucleotide sequence ID" value="XM_022521700.1"/>
</dbReference>
<dbReference type="GeneID" id="111159286"/>
<proteinExistence type="predicted"/>
<keyword evidence="6 9" id="KW-1133">Transmembrane helix</keyword>
<evidence type="ECO:0000256" key="2">
    <source>
        <dbReference type="ARBA" id="ARBA00004141"/>
    </source>
</evidence>
<feature type="transmembrane region" description="Helical" evidence="9">
    <location>
        <begin position="48"/>
        <end position="73"/>
    </location>
</feature>
<evidence type="ECO:0000259" key="10">
    <source>
        <dbReference type="PROSITE" id="PS50262"/>
    </source>
</evidence>
<evidence type="ECO:0000256" key="6">
    <source>
        <dbReference type="ARBA" id="ARBA00022989"/>
    </source>
</evidence>
<dbReference type="GO" id="GO:0005886">
    <property type="term" value="C:plasma membrane"/>
    <property type="evidence" value="ECO:0007669"/>
    <property type="project" value="TreeGrafter"/>
</dbReference>
<dbReference type="InterPro" id="IPR000725">
    <property type="entry name" value="Olfact_rcpt"/>
</dbReference>
<keyword evidence="7 9" id="KW-0472">Membrane</keyword>
<evidence type="ECO:0000256" key="4">
    <source>
        <dbReference type="ARBA" id="ARBA00022692"/>
    </source>
</evidence>
<keyword evidence="11" id="KW-1185">Reference proteome</keyword>
<dbReference type="Pfam" id="PF13853">
    <property type="entry name" value="7tm_4"/>
    <property type="match status" value="1"/>
</dbReference>
<feature type="transmembrane region" description="Helical" evidence="9">
    <location>
        <begin position="132"/>
        <end position="153"/>
    </location>
</feature>
<evidence type="ECO:0000256" key="5">
    <source>
        <dbReference type="ARBA" id="ARBA00022725"/>
    </source>
</evidence>
<comment type="function">
    <text evidence="1">Odorant receptor.</text>
</comment>
<evidence type="ECO:0000256" key="9">
    <source>
        <dbReference type="SAM" id="Phobius"/>
    </source>
</evidence>
<name>A0A2Y9KWA8_ENHLU</name>
<evidence type="ECO:0000256" key="1">
    <source>
        <dbReference type="ARBA" id="ARBA00002936"/>
    </source>
</evidence>
<keyword evidence="5" id="KW-0552">Olfaction</keyword>